<dbReference type="SUPFAM" id="SSF51182">
    <property type="entry name" value="RmlC-like cupins"/>
    <property type="match status" value="1"/>
</dbReference>
<dbReference type="InterPro" id="IPR014710">
    <property type="entry name" value="RmlC-like_jellyroll"/>
</dbReference>
<gene>
    <name evidence="1" type="ORF">CUT44_23755</name>
</gene>
<evidence type="ECO:0000313" key="1">
    <source>
        <dbReference type="EMBL" id="PJE95427.1"/>
    </source>
</evidence>
<comment type="caution">
    <text evidence="1">The sequence shown here is derived from an EMBL/GenBank/DDBJ whole genome shotgun (WGS) entry which is preliminary data.</text>
</comment>
<organism evidence="1 2">
    <name type="scientific">Streptomyces carminius</name>
    <dbReference type="NCBI Taxonomy" id="2665496"/>
    <lineage>
        <taxon>Bacteria</taxon>
        <taxon>Bacillati</taxon>
        <taxon>Actinomycetota</taxon>
        <taxon>Actinomycetes</taxon>
        <taxon>Kitasatosporales</taxon>
        <taxon>Streptomycetaceae</taxon>
        <taxon>Streptomyces</taxon>
    </lineage>
</organism>
<reference evidence="1 2" key="1">
    <citation type="submission" date="2017-11" db="EMBL/GenBank/DDBJ databases">
        <title>Streptomyces carmine sp. nov., a novel actinomycete isolated from Sophora alopecuroides in Xinjiang, China.</title>
        <authorList>
            <person name="Wang Y."/>
            <person name="Luo X."/>
            <person name="Wan C."/>
            <person name="Zhang L."/>
        </authorList>
    </citation>
    <scope>NUCLEOTIDE SEQUENCE [LARGE SCALE GENOMIC DNA]</scope>
    <source>
        <strain evidence="1 2">TRM SA0054</strain>
    </source>
</reference>
<dbReference type="EMBL" id="PGGW01000066">
    <property type="protein sequence ID" value="PJE95427.1"/>
    <property type="molecule type" value="Genomic_DNA"/>
</dbReference>
<dbReference type="InterPro" id="IPR011051">
    <property type="entry name" value="RmlC_Cupin_sf"/>
</dbReference>
<proteinExistence type="predicted"/>
<name>A0A2M8LTZ2_9ACTN</name>
<accession>A0A2M8LTZ2</accession>
<dbReference type="Proteomes" id="UP000230407">
    <property type="component" value="Unassembled WGS sequence"/>
</dbReference>
<keyword evidence="2" id="KW-1185">Reference proteome</keyword>
<dbReference type="Gene3D" id="2.60.120.10">
    <property type="entry name" value="Jelly Rolls"/>
    <property type="match status" value="1"/>
</dbReference>
<evidence type="ECO:0008006" key="3">
    <source>
        <dbReference type="Google" id="ProtNLM"/>
    </source>
</evidence>
<protein>
    <recommendedName>
        <fullName evidence="3">Cupin</fullName>
    </recommendedName>
</protein>
<dbReference type="AlphaFoldDB" id="A0A2M8LTZ2"/>
<evidence type="ECO:0000313" key="2">
    <source>
        <dbReference type="Proteomes" id="UP000230407"/>
    </source>
</evidence>
<sequence>MRVVGKELLVQAASAASGRAARTAVAVPGLRATLIALVGGRELAEHRAPGAATLQCLAGRVTLSTDERSWVLDPDELVDIPDRLHRLTAETDALVLLTVRLDRPD</sequence>